<dbReference type="Pfam" id="PF12802">
    <property type="entry name" value="MarR_2"/>
    <property type="match status" value="1"/>
</dbReference>
<proteinExistence type="predicted"/>
<dbReference type="RefSeq" id="WP_332920446.1">
    <property type="nucleotide sequence ID" value="NZ_AP025292.1"/>
</dbReference>
<reference evidence="5 6" key="1">
    <citation type="submission" date="2021-12" db="EMBL/GenBank/DDBJ databases">
        <title>Genome sequencing of bacteria with rrn-lacking chromosome and rrn-plasmid.</title>
        <authorList>
            <person name="Anda M."/>
            <person name="Iwasaki W."/>
        </authorList>
    </citation>
    <scope>NUCLEOTIDE SEQUENCE [LARGE SCALE GENOMIC DNA]</scope>
    <source>
        <strain evidence="5 6">NBRC 101262</strain>
    </source>
</reference>
<evidence type="ECO:0000256" key="1">
    <source>
        <dbReference type="ARBA" id="ARBA00023015"/>
    </source>
</evidence>
<dbReference type="Gene3D" id="1.10.10.10">
    <property type="entry name" value="Winged helix-like DNA-binding domain superfamily/Winged helix DNA-binding domain"/>
    <property type="match status" value="1"/>
</dbReference>
<dbReference type="InterPro" id="IPR036390">
    <property type="entry name" value="WH_DNA-bd_sf"/>
</dbReference>
<dbReference type="InterPro" id="IPR036388">
    <property type="entry name" value="WH-like_DNA-bd_sf"/>
</dbReference>
<keyword evidence="2" id="KW-0238">DNA-binding</keyword>
<dbReference type="SMART" id="SM00347">
    <property type="entry name" value="HTH_MARR"/>
    <property type="match status" value="1"/>
</dbReference>
<accession>A0ABM7VCX8</accession>
<feature type="domain" description="HTH marR-type" evidence="4">
    <location>
        <begin position="19"/>
        <end position="153"/>
    </location>
</feature>
<keyword evidence="1" id="KW-0805">Transcription regulation</keyword>
<evidence type="ECO:0000259" key="4">
    <source>
        <dbReference type="PROSITE" id="PS50995"/>
    </source>
</evidence>
<evidence type="ECO:0000313" key="5">
    <source>
        <dbReference type="EMBL" id="BDC98792.1"/>
    </source>
</evidence>
<keyword evidence="6" id="KW-1185">Reference proteome</keyword>
<sequence>MKKEKSLDEWMTFISAQQKNSITRLHGIFRKQMEMTVLQEMEALGHPDFKIGQLVLLANIKNEGSISNDMAKHAQITKQAMNKVVHELKEKGYIFTEAHPSDRRALMIKFTERGKVFRYDLYCVVKRLRQNYEDVVGVSEMQQFQNTLEKLVNAGMKHLPAH</sequence>
<evidence type="ECO:0000256" key="3">
    <source>
        <dbReference type="ARBA" id="ARBA00023163"/>
    </source>
</evidence>
<dbReference type="PANTHER" id="PTHR42756">
    <property type="entry name" value="TRANSCRIPTIONAL REGULATOR, MARR"/>
    <property type="match status" value="1"/>
</dbReference>
<dbReference type="SUPFAM" id="SSF46785">
    <property type="entry name" value="Winged helix' DNA-binding domain"/>
    <property type="match status" value="1"/>
</dbReference>
<dbReference type="PANTHER" id="PTHR42756:SF1">
    <property type="entry name" value="TRANSCRIPTIONAL REPRESSOR OF EMRAB OPERON"/>
    <property type="match status" value="1"/>
</dbReference>
<dbReference type="PROSITE" id="PS50995">
    <property type="entry name" value="HTH_MARR_2"/>
    <property type="match status" value="1"/>
</dbReference>
<keyword evidence="3" id="KW-0804">Transcription</keyword>
<evidence type="ECO:0000256" key="2">
    <source>
        <dbReference type="ARBA" id="ARBA00023125"/>
    </source>
</evidence>
<gene>
    <name evidence="5" type="ORF">PEPS_10730</name>
</gene>
<organism evidence="5 6">
    <name type="scientific">Persicobacter psychrovividus</name>
    <dbReference type="NCBI Taxonomy" id="387638"/>
    <lineage>
        <taxon>Bacteria</taxon>
        <taxon>Pseudomonadati</taxon>
        <taxon>Bacteroidota</taxon>
        <taxon>Cytophagia</taxon>
        <taxon>Cytophagales</taxon>
        <taxon>Persicobacteraceae</taxon>
        <taxon>Persicobacter</taxon>
    </lineage>
</organism>
<dbReference type="InterPro" id="IPR000835">
    <property type="entry name" value="HTH_MarR-typ"/>
</dbReference>
<dbReference type="Proteomes" id="UP001354989">
    <property type="component" value="Chromosome"/>
</dbReference>
<dbReference type="EMBL" id="AP025292">
    <property type="protein sequence ID" value="BDC98792.1"/>
    <property type="molecule type" value="Genomic_DNA"/>
</dbReference>
<protein>
    <recommendedName>
        <fullName evidence="4">HTH marR-type domain-containing protein</fullName>
    </recommendedName>
</protein>
<evidence type="ECO:0000313" key="6">
    <source>
        <dbReference type="Proteomes" id="UP001354989"/>
    </source>
</evidence>
<name>A0ABM7VCX8_9BACT</name>